<dbReference type="Pfam" id="PF02801">
    <property type="entry name" value="Ketoacyl-synt_C"/>
    <property type="match status" value="1"/>
</dbReference>
<evidence type="ECO:0000256" key="4">
    <source>
        <dbReference type="ARBA" id="ARBA00014657"/>
    </source>
</evidence>
<dbReference type="InterPro" id="IPR014031">
    <property type="entry name" value="Ketoacyl_synth_C"/>
</dbReference>
<dbReference type="EC" id="2.3.1.179" evidence="3 11"/>
<evidence type="ECO:0000256" key="13">
    <source>
        <dbReference type="RuleBase" id="RU003694"/>
    </source>
</evidence>
<comment type="catalytic activity">
    <reaction evidence="11">
        <text>(9Z)-hexadecenoyl-[ACP] + malonyl-[ACP] + H(+) = 3-oxo-(11Z)-octadecenoyl-[ACP] + holo-[ACP] + CO2</text>
        <dbReference type="Rhea" id="RHEA:55040"/>
        <dbReference type="Rhea" id="RHEA-COMP:9623"/>
        <dbReference type="Rhea" id="RHEA-COMP:9685"/>
        <dbReference type="Rhea" id="RHEA-COMP:10800"/>
        <dbReference type="Rhea" id="RHEA-COMP:14074"/>
        <dbReference type="ChEBI" id="CHEBI:15378"/>
        <dbReference type="ChEBI" id="CHEBI:16526"/>
        <dbReference type="ChEBI" id="CHEBI:64479"/>
        <dbReference type="ChEBI" id="CHEBI:78449"/>
        <dbReference type="ChEBI" id="CHEBI:83989"/>
        <dbReference type="ChEBI" id="CHEBI:138538"/>
        <dbReference type="EC" id="2.3.1.179"/>
    </reaction>
</comment>
<comment type="function">
    <text evidence="11">Involved in the type II fatty acid elongation cycle. Catalyzes the elongation of a wide range of acyl-ACP by the addition of two carbons from malonyl-ACP to an acyl acceptor. Can efficiently catalyze the conversion of palmitoleoyl-ACP (cis-hexadec-9-enoyl-ACP) to cis-vaccenoyl-ACP (cis-octadec-11-enoyl-ACP), an essential step in the thermal regulation of fatty acid composition.</text>
</comment>
<evidence type="ECO:0000256" key="3">
    <source>
        <dbReference type="ARBA" id="ARBA00012356"/>
    </source>
</evidence>
<gene>
    <name evidence="15" type="ORF">BOX24_02700</name>
</gene>
<reference evidence="15 16" key="1">
    <citation type="submission" date="2016-11" db="EMBL/GenBank/DDBJ databases">
        <title>Comparative genomics of co-occurring bacteria in distinct bioleaching systems unravels niche-specific adaptation.</title>
        <authorList>
            <person name="Zhang X."/>
            <person name="Liu X."/>
            <person name="Yin H."/>
        </authorList>
    </citation>
    <scope>NUCLEOTIDE SEQUENCE [LARGE SCALE GENOMIC DNA]</scope>
    <source>
        <strain evidence="15 16">DX</strain>
    </source>
</reference>
<dbReference type="PIRSF" id="PIRSF000447">
    <property type="entry name" value="KAS_II"/>
    <property type="match status" value="1"/>
</dbReference>
<keyword evidence="6 11" id="KW-0808">Transferase</keyword>
<dbReference type="UniPathway" id="UPA00094"/>
<dbReference type="PANTHER" id="PTHR11712:SF336">
    <property type="entry name" value="3-OXOACYL-[ACYL-CARRIER-PROTEIN] SYNTHASE, MITOCHONDRIAL"/>
    <property type="match status" value="1"/>
</dbReference>
<evidence type="ECO:0000256" key="10">
    <source>
        <dbReference type="ARBA" id="ARBA00023315"/>
    </source>
</evidence>
<keyword evidence="7" id="KW-0276">Fatty acid metabolism</keyword>
<dbReference type="GO" id="GO:0006633">
    <property type="term" value="P:fatty acid biosynthetic process"/>
    <property type="evidence" value="ECO:0007669"/>
    <property type="project" value="UniProtKB-UniRule"/>
</dbReference>
<keyword evidence="8" id="KW-0443">Lipid metabolism</keyword>
<dbReference type="NCBIfam" id="NF005589">
    <property type="entry name" value="PRK07314.1"/>
    <property type="match status" value="1"/>
</dbReference>
<feature type="active site" description="For beta-ketoacyl synthase activity" evidence="12">
    <location>
        <position position="169"/>
    </location>
</feature>
<dbReference type="GO" id="GO:0005829">
    <property type="term" value="C:cytosol"/>
    <property type="evidence" value="ECO:0007669"/>
    <property type="project" value="TreeGrafter"/>
</dbReference>
<dbReference type="AlphaFoldDB" id="A0A1V3SXD2"/>
<name>A0A1V3SXD2_9BACT</name>
<dbReference type="InterPro" id="IPR014030">
    <property type="entry name" value="Ketoacyl_synth_N"/>
</dbReference>
<evidence type="ECO:0000313" key="16">
    <source>
        <dbReference type="Proteomes" id="UP000188586"/>
    </source>
</evidence>
<dbReference type="InterPro" id="IPR017568">
    <property type="entry name" value="3-oxoacyl-ACP_synth-2"/>
</dbReference>
<evidence type="ECO:0000256" key="9">
    <source>
        <dbReference type="ARBA" id="ARBA00023160"/>
    </source>
</evidence>
<organism evidence="15 16">
    <name type="scientific">Leptospirillum ferriphilum</name>
    <dbReference type="NCBI Taxonomy" id="178606"/>
    <lineage>
        <taxon>Bacteria</taxon>
        <taxon>Pseudomonadati</taxon>
        <taxon>Nitrospirota</taxon>
        <taxon>Nitrospiria</taxon>
        <taxon>Nitrospirales</taxon>
        <taxon>Nitrospiraceae</taxon>
        <taxon>Leptospirillum</taxon>
    </lineage>
</organism>
<dbReference type="PROSITE" id="PS00606">
    <property type="entry name" value="KS3_1"/>
    <property type="match status" value="1"/>
</dbReference>
<evidence type="ECO:0000256" key="1">
    <source>
        <dbReference type="ARBA" id="ARBA00005194"/>
    </source>
</evidence>
<comment type="catalytic activity">
    <reaction evidence="11">
        <text>a fatty acyl-[ACP] + malonyl-[ACP] + H(+) = a 3-oxoacyl-[ACP] + holo-[ACP] + CO2</text>
        <dbReference type="Rhea" id="RHEA:22836"/>
        <dbReference type="Rhea" id="RHEA-COMP:9623"/>
        <dbReference type="Rhea" id="RHEA-COMP:9685"/>
        <dbReference type="Rhea" id="RHEA-COMP:9916"/>
        <dbReference type="Rhea" id="RHEA-COMP:14125"/>
        <dbReference type="ChEBI" id="CHEBI:15378"/>
        <dbReference type="ChEBI" id="CHEBI:16526"/>
        <dbReference type="ChEBI" id="CHEBI:64479"/>
        <dbReference type="ChEBI" id="CHEBI:78449"/>
        <dbReference type="ChEBI" id="CHEBI:78776"/>
        <dbReference type="ChEBI" id="CHEBI:138651"/>
    </reaction>
</comment>
<keyword evidence="10 11" id="KW-0012">Acyltransferase</keyword>
<comment type="caution">
    <text evidence="15">The sequence shown here is derived from an EMBL/GenBank/DDBJ whole genome shotgun (WGS) entry which is preliminary data.</text>
</comment>
<comment type="pathway">
    <text evidence="1 11">Lipid metabolism; fatty acid biosynthesis.</text>
</comment>
<dbReference type="CDD" id="cd00834">
    <property type="entry name" value="KAS_I_II"/>
    <property type="match status" value="1"/>
</dbReference>
<evidence type="ECO:0000256" key="11">
    <source>
        <dbReference type="PIRNR" id="PIRNR000447"/>
    </source>
</evidence>
<evidence type="ECO:0000256" key="2">
    <source>
        <dbReference type="ARBA" id="ARBA00008467"/>
    </source>
</evidence>
<dbReference type="PANTHER" id="PTHR11712">
    <property type="entry name" value="POLYKETIDE SYNTHASE-RELATED"/>
    <property type="match status" value="1"/>
</dbReference>
<keyword evidence="5 11" id="KW-0444">Lipid biosynthesis</keyword>
<dbReference type="InterPro" id="IPR000794">
    <property type="entry name" value="Beta-ketoacyl_synthase"/>
</dbReference>
<dbReference type="Gene3D" id="3.40.47.10">
    <property type="match status" value="1"/>
</dbReference>
<dbReference type="EMBL" id="MPOJ01000006">
    <property type="protein sequence ID" value="OOH73922.1"/>
    <property type="molecule type" value="Genomic_DNA"/>
</dbReference>
<proteinExistence type="inferred from homology"/>
<dbReference type="InterPro" id="IPR020841">
    <property type="entry name" value="PKS_Beta-ketoAc_synthase_dom"/>
</dbReference>
<dbReference type="FunFam" id="3.40.47.10:FF:000009">
    <property type="entry name" value="3-oxoacyl-[acyl-carrier-protein] synthase 2"/>
    <property type="match status" value="1"/>
</dbReference>
<dbReference type="RefSeq" id="WP_041772254.1">
    <property type="nucleotide sequence ID" value="NZ_LGSH01000056.1"/>
</dbReference>
<protein>
    <recommendedName>
        <fullName evidence="4 11">3-oxoacyl-[acyl-carrier-protein] synthase 2</fullName>
        <ecNumber evidence="3 11">2.3.1.179</ecNumber>
    </recommendedName>
</protein>
<dbReference type="Pfam" id="PF00109">
    <property type="entry name" value="ketoacyl-synt"/>
    <property type="match status" value="1"/>
</dbReference>
<evidence type="ECO:0000256" key="5">
    <source>
        <dbReference type="ARBA" id="ARBA00022516"/>
    </source>
</evidence>
<evidence type="ECO:0000313" key="15">
    <source>
        <dbReference type="EMBL" id="OOH73922.1"/>
    </source>
</evidence>
<dbReference type="InterPro" id="IPR018201">
    <property type="entry name" value="Ketoacyl_synth_AS"/>
</dbReference>
<evidence type="ECO:0000259" key="14">
    <source>
        <dbReference type="PROSITE" id="PS52004"/>
    </source>
</evidence>
<dbReference type="GO" id="GO:0004315">
    <property type="term" value="F:3-oxoacyl-[acyl-carrier-protein] synthase activity"/>
    <property type="evidence" value="ECO:0007669"/>
    <property type="project" value="UniProtKB-UniRule"/>
</dbReference>
<comment type="similarity">
    <text evidence="2 11 13">Belongs to the thiolase-like superfamily. Beta-ketoacyl-ACP synthases family.</text>
</comment>
<dbReference type="SUPFAM" id="SSF53901">
    <property type="entry name" value="Thiolase-like"/>
    <property type="match status" value="2"/>
</dbReference>
<sequence length="419" mass="43925">MSSAPQAPRRVVVTGVGMVTPLGNSAGETWKNLLAGKSGVGPITRFDTTGFPVTIGAEVKDFDPAEWMDRKDVKKMDTFIHYALAAAKMAVEDARLTIDASNRNMVGVYVGSGIGGLPGIEFYHQALMEGGPRKVSPFFIPMVIINLASGQIAIHLGARGPNSCAVSACATGTHCIGDAYHMIRRGDADVMIAGGSESAMSDLTVAGFASARALSSRNDNPAAASRPFDRDRDGFVLGEGAGVVVLEEYETARKRGAFIYGEILGYGLTGDGFHITSPPEDAEGAVRCMEMAIRHSGLPKESIGHINAHATSTFADKLETLAIRTVFGDHAANIAVSGTKSMTGHLLGGAGGVETIFSLLALRDDMVPPTINLDNPDEGCDLDYVREGARPVRLQAVLKNSFGFGGTNASLVIGKAPVS</sequence>
<dbReference type="PROSITE" id="PS52004">
    <property type="entry name" value="KS3_2"/>
    <property type="match status" value="1"/>
</dbReference>
<accession>A0A1V3SXD2</accession>
<dbReference type="SMART" id="SM00825">
    <property type="entry name" value="PKS_KS"/>
    <property type="match status" value="1"/>
</dbReference>
<feature type="domain" description="Ketosynthase family 3 (KS3)" evidence="14">
    <location>
        <begin position="8"/>
        <end position="415"/>
    </location>
</feature>
<dbReference type="NCBIfam" id="NF004970">
    <property type="entry name" value="PRK06333.1"/>
    <property type="match status" value="1"/>
</dbReference>
<evidence type="ECO:0000256" key="8">
    <source>
        <dbReference type="ARBA" id="ARBA00023098"/>
    </source>
</evidence>
<dbReference type="NCBIfam" id="TIGR03150">
    <property type="entry name" value="fabF"/>
    <property type="match status" value="1"/>
</dbReference>
<keyword evidence="9 11" id="KW-0275">Fatty acid biosynthesis</keyword>
<evidence type="ECO:0000256" key="6">
    <source>
        <dbReference type="ARBA" id="ARBA00022679"/>
    </source>
</evidence>
<evidence type="ECO:0000256" key="7">
    <source>
        <dbReference type="ARBA" id="ARBA00022832"/>
    </source>
</evidence>
<evidence type="ECO:0000256" key="12">
    <source>
        <dbReference type="PIRSR" id="PIRSR000447-1"/>
    </source>
</evidence>
<dbReference type="Proteomes" id="UP000188586">
    <property type="component" value="Unassembled WGS sequence"/>
</dbReference>
<dbReference type="InterPro" id="IPR016039">
    <property type="entry name" value="Thiolase-like"/>
</dbReference>